<sequence>MAMYDFTIMPDRHGHDSIAVELVLPHSWNAMDIRLHSASFARMKTAYFAWIMTIWNDKLKRNVFIRLCSVLRTTPVGVSGSDGSWNNIVYNQKLADQLRIYESK</sequence>
<proteinExistence type="predicted"/>
<dbReference type="STRING" id="1122155.SAMN02745158_00407"/>
<name>A0A1M4T3P5_9CLOT</name>
<keyword evidence="2" id="KW-1185">Reference proteome</keyword>
<dbReference type="Proteomes" id="UP000184245">
    <property type="component" value="Unassembled WGS sequence"/>
</dbReference>
<gene>
    <name evidence="1" type="ORF">SAMN02745158_00407</name>
</gene>
<dbReference type="AlphaFoldDB" id="A0A1M4T3P5"/>
<evidence type="ECO:0000313" key="2">
    <source>
        <dbReference type="Proteomes" id="UP000184245"/>
    </source>
</evidence>
<accession>A0A1M4T3P5</accession>
<organism evidence="1 2">
    <name type="scientific">Lactonifactor longoviformis DSM 17459</name>
    <dbReference type="NCBI Taxonomy" id="1122155"/>
    <lineage>
        <taxon>Bacteria</taxon>
        <taxon>Bacillati</taxon>
        <taxon>Bacillota</taxon>
        <taxon>Clostridia</taxon>
        <taxon>Eubacteriales</taxon>
        <taxon>Clostridiaceae</taxon>
        <taxon>Lactonifactor</taxon>
    </lineage>
</organism>
<dbReference type="EMBL" id="FQVI01000001">
    <property type="protein sequence ID" value="SHE38948.1"/>
    <property type="molecule type" value="Genomic_DNA"/>
</dbReference>
<evidence type="ECO:0000313" key="1">
    <source>
        <dbReference type="EMBL" id="SHE38948.1"/>
    </source>
</evidence>
<protein>
    <submittedName>
        <fullName evidence="1">Uncharacterized protein</fullName>
    </submittedName>
</protein>
<reference evidence="1 2" key="1">
    <citation type="submission" date="2016-11" db="EMBL/GenBank/DDBJ databases">
        <authorList>
            <person name="Jaros S."/>
            <person name="Januszkiewicz K."/>
            <person name="Wedrychowicz H."/>
        </authorList>
    </citation>
    <scope>NUCLEOTIDE SEQUENCE [LARGE SCALE GENOMIC DNA]</scope>
    <source>
        <strain evidence="1 2">DSM 17459</strain>
    </source>
</reference>